<dbReference type="SUPFAM" id="SSF53756">
    <property type="entry name" value="UDP-Glycosyltransferase/glycogen phosphorylase"/>
    <property type="match status" value="1"/>
</dbReference>
<feature type="domain" description="Glycosyl transferase family 1" evidence="1">
    <location>
        <begin position="185"/>
        <end position="343"/>
    </location>
</feature>
<proteinExistence type="predicted"/>
<evidence type="ECO:0000313" key="3">
    <source>
        <dbReference type="Proteomes" id="UP000199532"/>
    </source>
</evidence>
<dbReference type="PANTHER" id="PTHR12526:SF627">
    <property type="entry name" value="D-RHAMNOSYLTRANSFERASE WBPZ"/>
    <property type="match status" value="1"/>
</dbReference>
<keyword evidence="2" id="KW-0808">Transferase</keyword>
<dbReference type="AlphaFoldDB" id="A0A1H6QH95"/>
<organism evidence="2 3">
    <name type="scientific">Dyadobacter koreensis</name>
    <dbReference type="NCBI Taxonomy" id="408657"/>
    <lineage>
        <taxon>Bacteria</taxon>
        <taxon>Pseudomonadati</taxon>
        <taxon>Bacteroidota</taxon>
        <taxon>Cytophagia</taxon>
        <taxon>Cytophagales</taxon>
        <taxon>Spirosomataceae</taxon>
        <taxon>Dyadobacter</taxon>
    </lineage>
</organism>
<dbReference type="Gene3D" id="3.40.50.2000">
    <property type="entry name" value="Glycogen Phosphorylase B"/>
    <property type="match status" value="2"/>
</dbReference>
<gene>
    <name evidence="2" type="ORF">SAMN04487995_0428</name>
</gene>
<dbReference type="PANTHER" id="PTHR12526">
    <property type="entry name" value="GLYCOSYLTRANSFERASE"/>
    <property type="match status" value="1"/>
</dbReference>
<accession>A0A1H6QH95</accession>
<dbReference type="InterPro" id="IPR001296">
    <property type="entry name" value="Glyco_trans_1"/>
</dbReference>
<sequence length="370" mass="40880">MKPRILFIMHVPPPVHGAAMVGKFIKESAKINAAFEADYINLSTSTSLNEIGGAGAGKIIKLLKIQADVVNALSRKNYDLCYVTLTASGPGFYKDLMVVGILKMFEKKIIYHFHNKGVGLSGKSVLTDALYRFVFNKSYSILLSKSLYYDVKNYAPAENVFFCANGIPKNQLTSTAERSDKDICRLLFLGNLMQSKGMLVLLEACRIVKQQGYLFECNFVGGWTDITPEQFSQKVSDFDLDGTAFAHGPKYDQDKRDFLSNSDVLVFPTFYHFEAFPLVILEAMQSGLAVISCPEGGIPDIVVNGETGYLVPQKDAAALAEKIGYLIQNPHVRQNMGKAGQERFSQLFTIDSFEDNICDILRTAAAGKPV</sequence>
<dbReference type="STRING" id="408657.SAMN04487995_0428"/>
<keyword evidence="3" id="KW-1185">Reference proteome</keyword>
<dbReference type="RefSeq" id="WP_090331461.1">
    <property type="nucleotide sequence ID" value="NZ_FNXY01000001.1"/>
</dbReference>
<dbReference type="EMBL" id="FNXY01000001">
    <property type="protein sequence ID" value="SEI40354.1"/>
    <property type="molecule type" value="Genomic_DNA"/>
</dbReference>
<reference evidence="2 3" key="1">
    <citation type="submission" date="2016-10" db="EMBL/GenBank/DDBJ databases">
        <authorList>
            <person name="de Groot N.N."/>
        </authorList>
    </citation>
    <scope>NUCLEOTIDE SEQUENCE [LARGE SCALE GENOMIC DNA]</scope>
    <source>
        <strain evidence="2 3">DSM 19938</strain>
    </source>
</reference>
<dbReference type="GO" id="GO:0016757">
    <property type="term" value="F:glycosyltransferase activity"/>
    <property type="evidence" value="ECO:0007669"/>
    <property type="project" value="InterPro"/>
</dbReference>
<protein>
    <submittedName>
        <fullName evidence="2">Glycosyltransferase involved in cell wall bisynthesis</fullName>
    </submittedName>
</protein>
<dbReference type="OrthoDB" id="9792322at2"/>
<evidence type="ECO:0000313" key="2">
    <source>
        <dbReference type="EMBL" id="SEI40354.1"/>
    </source>
</evidence>
<dbReference type="CDD" id="cd03801">
    <property type="entry name" value="GT4_PimA-like"/>
    <property type="match status" value="1"/>
</dbReference>
<evidence type="ECO:0000259" key="1">
    <source>
        <dbReference type="Pfam" id="PF00534"/>
    </source>
</evidence>
<dbReference type="Pfam" id="PF00534">
    <property type="entry name" value="Glycos_transf_1"/>
    <property type="match status" value="1"/>
</dbReference>
<dbReference type="Proteomes" id="UP000199532">
    <property type="component" value="Unassembled WGS sequence"/>
</dbReference>
<name>A0A1H6QH95_9BACT</name>